<keyword evidence="3" id="KW-1185">Reference proteome</keyword>
<dbReference type="PANTHER" id="PTHR43668">
    <property type="entry name" value="ALLANTOINASE"/>
    <property type="match status" value="1"/>
</dbReference>
<feature type="region of interest" description="Disordered" evidence="1">
    <location>
        <begin position="418"/>
        <end position="441"/>
    </location>
</feature>
<reference evidence="2 3" key="1">
    <citation type="submission" date="2018-03" db="EMBL/GenBank/DDBJ databases">
        <title>Genomic Encyclopedia of Archaeal and Bacterial Type Strains, Phase II (KMG-II): from individual species to whole genera.</title>
        <authorList>
            <person name="Goeker M."/>
        </authorList>
    </citation>
    <scope>NUCLEOTIDE SEQUENCE [LARGE SCALE GENOMIC DNA]</scope>
    <source>
        <strain evidence="2 3">DSM 45601</strain>
    </source>
</reference>
<dbReference type="GO" id="GO:0005737">
    <property type="term" value="C:cytoplasm"/>
    <property type="evidence" value="ECO:0007669"/>
    <property type="project" value="TreeGrafter"/>
</dbReference>
<dbReference type="SUPFAM" id="SSF51556">
    <property type="entry name" value="Metallo-dependent hydrolases"/>
    <property type="match status" value="1"/>
</dbReference>
<gene>
    <name evidence="2" type="ORF">CLV72_106195</name>
</gene>
<dbReference type="InterPro" id="IPR011059">
    <property type="entry name" value="Metal-dep_hydrolase_composite"/>
</dbReference>
<dbReference type="InterPro" id="IPR032466">
    <property type="entry name" value="Metal_Hydrolase"/>
</dbReference>
<dbReference type="Gene3D" id="3.20.20.140">
    <property type="entry name" value="Metal-dependent hydrolases"/>
    <property type="match status" value="1"/>
</dbReference>
<proteinExistence type="predicted"/>
<dbReference type="AlphaFoldDB" id="A0A2T0Q031"/>
<evidence type="ECO:0000256" key="1">
    <source>
        <dbReference type="SAM" id="MobiDB-lite"/>
    </source>
</evidence>
<accession>A0A2T0Q031</accession>
<evidence type="ECO:0000313" key="2">
    <source>
        <dbReference type="EMBL" id="PRX97159.1"/>
    </source>
</evidence>
<organism evidence="2 3">
    <name type="scientific">Allonocardiopsis opalescens</name>
    <dbReference type="NCBI Taxonomy" id="1144618"/>
    <lineage>
        <taxon>Bacteria</taxon>
        <taxon>Bacillati</taxon>
        <taxon>Actinomycetota</taxon>
        <taxon>Actinomycetes</taxon>
        <taxon>Streptosporangiales</taxon>
        <taxon>Allonocardiopsis</taxon>
    </lineage>
</organism>
<dbReference type="SUPFAM" id="SSF51338">
    <property type="entry name" value="Composite domain of metallo-dependent hydrolases"/>
    <property type="match status" value="1"/>
</dbReference>
<evidence type="ECO:0000313" key="3">
    <source>
        <dbReference type="Proteomes" id="UP000237846"/>
    </source>
</evidence>
<dbReference type="EMBL" id="PVZC01000006">
    <property type="protein sequence ID" value="PRX97159.1"/>
    <property type="molecule type" value="Genomic_DNA"/>
</dbReference>
<dbReference type="GO" id="GO:0004038">
    <property type="term" value="F:allantoinase activity"/>
    <property type="evidence" value="ECO:0007669"/>
    <property type="project" value="TreeGrafter"/>
</dbReference>
<dbReference type="InterPro" id="IPR050138">
    <property type="entry name" value="DHOase/Allantoinase_Hydrolase"/>
</dbReference>
<sequence length="441" mass="44346">MDGFELVLRARRVVVADEVRPAAVAVRDGRIAGVFARDSAVPVAPGGRDVDLGAVALLPGAVDADVRPGGADGLARAAAAAADAGVTTLLALPGPGGAAEAAERARGELRVDVGWCAAVTPDAARADRLTELRAAGAAGFVAHLADLGDGVPPLDDRALRAALRACGALAGPAGRGAAAPLLVHAEEPSELAAPDGPGFSAYARSRPPRAERRAIERVVAAVRGSGGRAHLLRVSAADCAGLLAAAVAAGVRISAQTSAHHLCFPAENVPERATAFATAPPIRPDAARQALWRALFDGVLTGVSAGHAPAPPGARTDDFRTSWRGVASLPYLLPSVWTAARRRGGTLPSLARWLAAEPAAALGLADRGRIAVGLRADLVAFDPEAPAPPVPAGGDPSPYAGHPLIGAVLATWLAGHRADTASGGPPRGRLLTADRAAAPAH</sequence>
<dbReference type="GO" id="GO:0006145">
    <property type="term" value="P:purine nucleobase catabolic process"/>
    <property type="evidence" value="ECO:0007669"/>
    <property type="project" value="TreeGrafter"/>
</dbReference>
<dbReference type="RefSeq" id="WP_211302993.1">
    <property type="nucleotide sequence ID" value="NZ_PVZC01000006.1"/>
</dbReference>
<dbReference type="Proteomes" id="UP000237846">
    <property type="component" value="Unassembled WGS sequence"/>
</dbReference>
<protein>
    <submittedName>
        <fullName evidence="2">Dihydroorotase/allantoinase</fullName>
    </submittedName>
</protein>
<comment type="caution">
    <text evidence="2">The sequence shown here is derived from an EMBL/GenBank/DDBJ whole genome shotgun (WGS) entry which is preliminary data.</text>
</comment>
<dbReference type="PANTHER" id="PTHR43668:SF2">
    <property type="entry name" value="ALLANTOINASE"/>
    <property type="match status" value="1"/>
</dbReference>
<name>A0A2T0Q031_9ACTN</name>